<dbReference type="AlphaFoldDB" id="A0A0C9TJG6"/>
<dbReference type="EMBL" id="KN837276">
    <property type="protein sequence ID" value="KIJ29763.1"/>
    <property type="molecule type" value="Genomic_DNA"/>
</dbReference>
<proteinExistence type="predicted"/>
<dbReference type="HOGENOM" id="CLU_2764945_0_0_1"/>
<reference evidence="1 2" key="1">
    <citation type="submission" date="2014-06" db="EMBL/GenBank/DDBJ databases">
        <title>Evolutionary Origins and Diversification of the Mycorrhizal Mutualists.</title>
        <authorList>
            <consortium name="DOE Joint Genome Institute"/>
            <consortium name="Mycorrhizal Genomics Consortium"/>
            <person name="Kohler A."/>
            <person name="Kuo A."/>
            <person name="Nagy L.G."/>
            <person name="Floudas D."/>
            <person name="Copeland A."/>
            <person name="Barry K.W."/>
            <person name="Cichocki N."/>
            <person name="Veneault-Fourrey C."/>
            <person name="LaButti K."/>
            <person name="Lindquist E.A."/>
            <person name="Lipzen A."/>
            <person name="Lundell T."/>
            <person name="Morin E."/>
            <person name="Murat C."/>
            <person name="Riley R."/>
            <person name="Ohm R."/>
            <person name="Sun H."/>
            <person name="Tunlid A."/>
            <person name="Henrissat B."/>
            <person name="Grigoriev I.V."/>
            <person name="Hibbett D.S."/>
            <person name="Martin F."/>
        </authorList>
    </citation>
    <scope>NUCLEOTIDE SEQUENCE [LARGE SCALE GENOMIC DNA]</scope>
    <source>
        <strain evidence="1 2">SS14</strain>
    </source>
</reference>
<dbReference type="InterPro" id="IPR036188">
    <property type="entry name" value="FAD/NAD-bd_sf"/>
</dbReference>
<sequence>NIITRDVAVIGGGSTGTYGAIRLKDYGKSVVVIEAKDKLGGHTETYHDPSTGTTIDIGVLEWHDLPIVRD</sequence>
<organism evidence="1 2">
    <name type="scientific">Sphaerobolus stellatus (strain SS14)</name>
    <dbReference type="NCBI Taxonomy" id="990650"/>
    <lineage>
        <taxon>Eukaryota</taxon>
        <taxon>Fungi</taxon>
        <taxon>Dikarya</taxon>
        <taxon>Basidiomycota</taxon>
        <taxon>Agaricomycotina</taxon>
        <taxon>Agaricomycetes</taxon>
        <taxon>Phallomycetidae</taxon>
        <taxon>Geastrales</taxon>
        <taxon>Sphaerobolaceae</taxon>
        <taxon>Sphaerobolus</taxon>
    </lineage>
</organism>
<dbReference type="Gene3D" id="3.50.50.60">
    <property type="entry name" value="FAD/NAD(P)-binding domain"/>
    <property type="match status" value="1"/>
</dbReference>
<dbReference type="Pfam" id="PF13450">
    <property type="entry name" value="NAD_binding_8"/>
    <property type="match status" value="1"/>
</dbReference>
<dbReference type="SUPFAM" id="SSF51905">
    <property type="entry name" value="FAD/NAD(P)-binding domain"/>
    <property type="match status" value="1"/>
</dbReference>
<feature type="non-terminal residue" evidence="1">
    <location>
        <position position="1"/>
    </location>
</feature>
<name>A0A0C9TJG6_SPHS4</name>
<dbReference type="Proteomes" id="UP000054279">
    <property type="component" value="Unassembled WGS sequence"/>
</dbReference>
<gene>
    <name evidence="1" type="ORF">M422DRAFT_115975</name>
</gene>
<feature type="non-terminal residue" evidence="1">
    <location>
        <position position="70"/>
    </location>
</feature>
<evidence type="ECO:0000313" key="2">
    <source>
        <dbReference type="Proteomes" id="UP000054279"/>
    </source>
</evidence>
<accession>A0A0C9TJG6</accession>
<keyword evidence="2" id="KW-1185">Reference proteome</keyword>
<evidence type="ECO:0008006" key="3">
    <source>
        <dbReference type="Google" id="ProtNLM"/>
    </source>
</evidence>
<dbReference type="OrthoDB" id="3340973at2759"/>
<evidence type="ECO:0000313" key="1">
    <source>
        <dbReference type="EMBL" id="KIJ29763.1"/>
    </source>
</evidence>
<protein>
    <recommendedName>
        <fullName evidence="3">Amine oxidase domain-containing protein</fullName>
    </recommendedName>
</protein>